<protein>
    <recommendedName>
        <fullName evidence="3">No apical meristem-associated C-terminal domain-containing protein</fullName>
    </recommendedName>
</protein>
<dbReference type="Proteomes" id="UP001324115">
    <property type="component" value="Unassembled WGS sequence"/>
</dbReference>
<keyword evidence="1" id="KW-0175">Coiled coil</keyword>
<feature type="domain" description="No apical meristem-associated C-terminal" evidence="3">
    <location>
        <begin position="18"/>
        <end position="153"/>
    </location>
</feature>
<dbReference type="EMBL" id="JAXUIC010000009">
    <property type="protein sequence ID" value="KAK4573115.1"/>
    <property type="molecule type" value="Genomic_DNA"/>
</dbReference>
<evidence type="ECO:0000313" key="5">
    <source>
        <dbReference type="Proteomes" id="UP001324115"/>
    </source>
</evidence>
<proteinExistence type="predicted"/>
<dbReference type="Pfam" id="PF14303">
    <property type="entry name" value="NAM-associated"/>
    <property type="match status" value="1"/>
</dbReference>
<keyword evidence="5" id="KW-1185">Reference proteome</keyword>
<comment type="caution">
    <text evidence="4">The sequence shown here is derived from an EMBL/GenBank/DDBJ whole genome shotgun (WGS) entry which is preliminary data.</text>
</comment>
<feature type="region of interest" description="Disordered" evidence="2">
    <location>
        <begin position="1"/>
        <end position="42"/>
    </location>
</feature>
<gene>
    <name evidence="4" type="ORF">RGQ29_031187</name>
</gene>
<dbReference type="AlphaFoldDB" id="A0AAN7EJM5"/>
<reference evidence="4 5" key="1">
    <citation type="journal article" date="2023" name="G3 (Bethesda)">
        <title>A haplotype-resolved chromosome-scale genome for Quercus rubra L. provides insights into the genetics of adaptive traits for red oak species.</title>
        <authorList>
            <person name="Kapoor B."/>
            <person name="Jenkins J."/>
            <person name="Schmutz J."/>
            <person name="Zhebentyayeva T."/>
            <person name="Kuelheim C."/>
            <person name="Coggeshall M."/>
            <person name="Heim C."/>
            <person name="Lasky J.R."/>
            <person name="Leites L."/>
            <person name="Islam-Faridi N."/>
            <person name="Romero-Severson J."/>
            <person name="DeLeo V.L."/>
            <person name="Lucas S.M."/>
            <person name="Lazic D."/>
            <person name="Gailing O."/>
            <person name="Carlson J."/>
            <person name="Staton M."/>
        </authorList>
    </citation>
    <scope>NUCLEOTIDE SEQUENCE [LARGE SCALE GENOMIC DNA]</scope>
    <source>
        <strain evidence="4">Pseudo-F2</strain>
    </source>
</reference>
<evidence type="ECO:0000313" key="4">
    <source>
        <dbReference type="EMBL" id="KAK4573115.1"/>
    </source>
</evidence>
<evidence type="ECO:0000259" key="3">
    <source>
        <dbReference type="Pfam" id="PF14303"/>
    </source>
</evidence>
<dbReference type="InterPro" id="IPR029466">
    <property type="entry name" value="NAM-associated_C"/>
</dbReference>
<evidence type="ECO:0000256" key="1">
    <source>
        <dbReference type="SAM" id="Coils"/>
    </source>
</evidence>
<feature type="coiled-coil region" evidence="1">
    <location>
        <begin position="79"/>
        <end position="122"/>
    </location>
</feature>
<name>A0AAN7EJM5_QUERU</name>
<sequence length="161" mass="18725">MLKDQPNFADPNGRSRASMPPTPESKSIDEGDCGSGLGDTFNFERPIGRKAEKAIRKNKAIGKDVGEYLTKKLKFIEDVTRLEEEKMLIEREKLAIEKERSEEKLKIEKERVMIENKKFEMEYMLEEERIMMKDTSGLIGAQKAFYEQLQEEIMARRSSRN</sequence>
<accession>A0AAN7EJM5</accession>
<organism evidence="4 5">
    <name type="scientific">Quercus rubra</name>
    <name type="common">Northern red oak</name>
    <name type="synonym">Quercus borealis</name>
    <dbReference type="NCBI Taxonomy" id="3512"/>
    <lineage>
        <taxon>Eukaryota</taxon>
        <taxon>Viridiplantae</taxon>
        <taxon>Streptophyta</taxon>
        <taxon>Embryophyta</taxon>
        <taxon>Tracheophyta</taxon>
        <taxon>Spermatophyta</taxon>
        <taxon>Magnoliopsida</taxon>
        <taxon>eudicotyledons</taxon>
        <taxon>Gunneridae</taxon>
        <taxon>Pentapetalae</taxon>
        <taxon>rosids</taxon>
        <taxon>fabids</taxon>
        <taxon>Fagales</taxon>
        <taxon>Fagaceae</taxon>
        <taxon>Quercus</taxon>
    </lineage>
</organism>
<evidence type="ECO:0000256" key="2">
    <source>
        <dbReference type="SAM" id="MobiDB-lite"/>
    </source>
</evidence>